<gene>
    <name evidence="1" type="ORF">CR513_43680</name>
</gene>
<dbReference type="AlphaFoldDB" id="A0A371FDF2"/>
<keyword evidence="2" id="KW-1185">Reference proteome</keyword>
<reference evidence="1" key="1">
    <citation type="submission" date="2018-05" db="EMBL/GenBank/DDBJ databases">
        <title>Draft genome of Mucuna pruriens seed.</title>
        <authorList>
            <person name="Nnadi N.E."/>
            <person name="Vos R."/>
            <person name="Hasami M.H."/>
            <person name="Devisetty U.K."/>
            <person name="Aguiy J.C."/>
        </authorList>
    </citation>
    <scope>NUCLEOTIDE SEQUENCE [LARGE SCALE GENOMIC DNA]</scope>
    <source>
        <strain evidence="1">JCA_2017</strain>
    </source>
</reference>
<sequence>MGRLASLSHLLPKTMEKAKLFFKLLKNLREFERPKSSNISLVQEAEKCYQVIKKLVLELVTLDLTNYLIKQFFRKLELVGHMIA</sequence>
<accession>A0A371FDF2</accession>
<dbReference type="Proteomes" id="UP000257109">
    <property type="component" value="Unassembled WGS sequence"/>
</dbReference>
<proteinExistence type="predicted"/>
<comment type="caution">
    <text evidence="1">The sequence shown here is derived from an EMBL/GenBank/DDBJ whole genome shotgun (WGS) entry which is preliminary data.</text>
</comment>
<evidence type="ECO:0000313" key="1">
    <source>
        <dbReference type="EMBL" id="RDX76339.1"/>
    </source>
</evidence>
<feature type="non-terminal residue" evidence="1">
    <location>
        <position position="1"/>
    </location>
</feature>
<protein>
    <submittedName>
        <fullName evidence="1">Uncharacterized protein</fullName>
    </submittedName>
</protein>
<organism evidence="1 2">
    <name type="scientific">Mucuna pruriens</name>
    <name type="common">Velvet bean</name>
    <name type="synonym">Dolichos pruriens</name>
    <dbReference type="NCBI Taxonomy" id="157652"/>
    <lineage>
        <taxon>Eukaryota</taxon>
        <taxon>Viridiplantae</taxon>
        <taxon>Streptophyta</taxon>
        <taxon>Embryophyta</taxon>
        <taxon>Tracheophyta</taxon>
        <taxon>Spermatophyta</taxon>
        <taxon>Magnoliopsida</taxon>
        <taxon>eudicotyledons</taxon>
        <taxon>Gunneridae</taxon>
        <taxon>Pentapetalae</taxon>
        <taxon>rosids</taxon>
        <taxon>fabids</taxon>
        <taxon>Fabales</taxon>
        <taxon>Fabaceae</taxon>
        <taxon>Papilionoideae</taxon>
        <taxon>50 kb inversion clade</taxon>
        <taxon>NPAAA clade</taxon>
        <taxon>indigoferoid/millettioid clade</taxon>
        <taxon>Phaseoleae</taxon>
        <taxon>Mucuna</taxon>
    </lineage>
</organism>
<dbReference type="EMBL" id="QJKJ01009537">
    <property type="protein sequence ID" value="RDX76339.1"/>
    <property type="molecule type" value="Genomic_DNA"/>
</dbReference>
<name>A0A371FDF2_MUCPR</name>
<evidence type="ECO:0000313" key="2">
    <source>
        <dbReference type="Proteomes" id="UP000257109"/>
    </source>
</evidence>